<evidence type="ECO:0000256" key="1">
    <source>
        <dbReference type="ARBA" id="ARBA00022574"/>
    </source>
</evidence>
<dbReference type="OMA" id="NEDWMAI"/>
<feature type="compositionally biased region" description="Low complexity" evidence="4">
    <location>
        <begin position="256"/>
        <end position="272"/>
    </location>
</feature>
<proteinExistence type="predicted"/>
<feature type="repeat" description="WD" evidence="3">
    <location>
        <begin position="208"/>
        <end position="250"/>
    </location>
</feature>
<dbReference type="STRING" id="56484.A0A1Y2FQB5"/>
<feature type="repeat" description="WD" evidence="3">
    <location>
        <begin position="181"/>
        <end position="207"/>
    </location>
</feature>
<dbReference type="InterPro" id="IPR036322">
    <property type="entry name" value="WD40_repeat_dom_sf"/>
</dbReference>
<dbReference type="InterPro" id="IPR015943">
    <property type="entry name" value="WD40/YVTN_repeat-like_dom_sf"/>
</dbReference>
<gene>
    <name evidence="5" type="ORF">BCR37DRAFT_376659</name>
</gene>
<feature type="region of interest" description="Disordered" evidence="4">
    <location>
        <begin position="25"/>
        <end position="49"/>
    </location>
</feature>
<evidence type="ECO:0000313" key="6">
    <source>
        <dbReference type="Proteomes" id="UP000193685"/>
    </source>
</evidence>
<keyword evidence="1 3" id="KW-0853">WD repeat</keyword>
<reference evidence="5 6" key="1">
    <citation type="submission" date="2016-07" db="EMBL/GenBank/DDBJ databases">
        <title>Pervasive Adenine N6-methylation of Active Genes in Fungi.</title>
        <authorList>
            <consortium name="DOE Joint Genome Institute"/>
            <person name="Mondo S.J."/>
            <person name="Dannebaum R.O."/>
            <person name="Kuo R.C."/>
            <person name="Labutti K."/>
            <person name="Haridas S."/>
            <person name="Kuo A."/>
            <person name="Salamov A."/>
            <person name="Ahrendt S.R."/>
            <person name="Lipzen A."/>
            <person name="Sullivan W."/>
            <person name="Andreopoulos W.B."/>
            <person name="Clum A."/>
            <person name="Lindquist E."/>
            <person name="Daum C."/>
            <person name="Ramamoorthy G.K."/>
            <person name="Gryganskyi A."/>
            <person name="Culley D."/>
            <person name="Magnuson J.K."/>
            <person name="James T.Y."/>
            <person name="O'Malley M.A."/>
            <person name="Stajich J.E."/>
            <person name="Spatafora J.W."/>
            <person name="Visel A."/>
            <person name="Grigoriev I.V."/>
        </authorList>
    </citation>
    <scope>NUCLEOTIDE SEQUENCE [LARGE SCALE GENOMIC DNA]</scope>
    <source>
        <strain evidence="5 6">12-1054</strain>
    </source>
</reference>
<keyword evidence="6" id="KW-1185">Reference proteome</keyword>
<protein>
    <submittedName>
        <fullName evidence="5">WD40-repeat-containing domain protein</fullName>
    </submittedName>
</protein>
<accession>A0A1Y2FQB5</accession>
<dbReference type="PANTHER" id="PTHR19919">
    <property type="entry name" value="WD REPEAT CONTAINING PROTEIN"/>
    <property type="match status" value="1"/>
</dbReference>
<dbReference type="RefSeq" id="XP_040727301.1">
    <property type="nucleotide sequence ID" value="XM_040868646.1"/>
</dbReference>
<feature type="region of interest" description="Disordered" evidence="4">
    <location>
        <begin position="256"/>
        <end position="283"/>
    </location>
</feature>
<evidence type="ECO:0000256" key="4">
    <source>
        <dbReference type="SAM" id="MobiDB-lite"/>
    </source>
</evidence>
<dbReference type="EMBL" id="MCFI01000003">
    <property type="protein sequence ID" value="ORY86119.1"/>
    <property type="molecule type" value="Genomic_DNA"/>
</dbReference>
<keyword evidence="2" id="KW-0677">Repeat</keyword>
<dbReference type="InterPro" id="IPR001680">
    <property type="entry name" value="WD40_rpt"/>
</dbReference>
<dbReference type="GeneID" id="63785245"/>
<dbReference type="AlphaFoldDB" id="A0A1Y2FQB5"/>
<dbReference type="Gene3D" id="2.130.10.10">
    <property type="entry name" value="YVTN repeat-like/Quinoprotein amine dehydrogenase"/>
    <property type="match status" value="2"/>
</dbReference>
<dbReference type="OrthoDB" id="1284551at2759"/>
<dbReference type="PROSITE" id="PS00678">
    <property type="entry name" value="WD_REPEATS_1"/>
    <property type="match status" value="1"/>
</dbReference>
<dbReference type="SUPFAM" id="SSF50978">
    <property type="entry name" value="WD40 repeat-like"/>
    <property type="match status" value="1"/>
</dbReference>
<dbReference type="SMART" id="SM00320">
    <property type="entry name" value="WD40"/>
    <property type="match status" value="4"/>
</dbReference>
<dbReference type="Pfam" id="PF00400">
    <property type="entry name" value="WD40"/>
    <property type="match status" value="2"/>
</dbReference>
<dbReference type="InterPro" id="IPR019775">
    <property type="entry name" value="WD40_repeat_CS"/>
</dbReference>
<dbReference type="Proteomes" id="UP000193685">
    <property type="component" value="Unassembled WGS sequence"/>
</dbReference>
<feature type="repeat" description="WD" evidence="3">
    <location>
        <begin position="326"/>
        <end position="361"/>
    </location>
</feature>
<evidence type="ECO:0000256" key="2">
    <source>
        <dbReference type="ARBA" id="ARBA00022737"/>
    </source>
</evidence>
<dbReference type="InterPro" id="IPR045159">
    <property type="entry name" value="DCAF7-like"/>
</dbReference>
<comment type="caution">
    <text evidence="5">The sequence shown here is derived from an EMBL/GenBank/DDBJ whole genome shotgun (WGS) entry which is preliminary data.</text>
</comment>
<organism evidence="5 6">
    <name type="scientific">Protomyces lactucae-debilis</name>
    <dbReference type="NCBI Taxonomy" id="2754530"/>
    <lineage>
        <taxon>Eukaryota</taxon>
        <taxon>Fungi</taxon>
        <taxon>Dikarya</taxon>
        <taxon>Ascomycota</taxon>
        <taxon>Taphrinomycotina</taxon>
        <taxon>Taphrinomycetes</taxon>
        <taxon>Taphrinales</taxon>
        <taxon>Protomycetaceae</taxon>
        <taxon>Protomyces</taxon>
    </lineage>
</organism>
<evidence type="ECO:0000313" key="5">
    <source>
        <dbReference type="EMBL" id="ORY86119.1"/>
    </source>
</evidence>
<sequence>MAQQGYSRASYIPQSHRNSFSAASYSKQFGVPPPHAPPQHATGSGGASSGRRYSARLPWPCYALDYAMSAGGARGKIAVGSFTDDAGNRLQVLGHGLDGELIKEAESGPVLPYPPTKLLWEPTPEGREPALLATTAEYLRLFSAETSGSDKPDVLRQQALLGNTKADFPAPLTSFDWNRMDPSLIVTASVDTTCTVWDLNTGQAKTQLIAHDKEVFDVAFTCNATDIFASVGADGSVRLFDLRALEHSTILYECPGTGTSPTPATTHVTHPATGGGSSPSQEGKMSPLLRLAACSHDANLLASFHADSSVVLILDIRQPGQALLTLDAHGGPVNAIGWQPGSRHLLATGGDDKQVLIWDLNKAGVGSAAGVAAASTTASRIKEPSLAWHGEGEVNSLSWLGDGSRLAVCQGRTVQSVKL</sequence>
<evidence type="ECO:0000256" key="3">
    <source>
        <dbReference type="PROSITE-ProRule" id="PRU00221"/>
    </source>
</evidence>
<dbReference type="PROSITE" id="PS50294">
    <property type="entry name" value="WD_REPEATS_REGION"/>
    <property type="match status" value="1"/>
</dbReference>
<dbReference type="PROSITE" id="PS50082">
    <property type="entry name" value="WD_REPEATS_2"/>
    <property type="match status" value="3"/>
</dbReference>
<name>A0A1Y2FQB5_PROLT</name>